<reference evidence="17" key="1">
    <citation type="submission" date="2017-09" db="EMBL/GenBank/DDBJ databases">
        <title>Depth-based differentiation of microbial function through sediment-hosted aquifers and enrichment of novel symbionts in the deep terrestrial subsurface.</title>
        <authorList>
            <person name="Probst A.J."/>
            <person name="Ladd B."/>
            <person name="Jarett J.K."/>
            <person name="Geller-Mcgrath D.E."/>
            <person name="Sieber C.M.K."/>
            <person name="Emerson J.B."/>
            <person name="Anantharaman K."/>
            <person name="Thomas B.C."/>
            <person name="Malmstrom R."/>
            <person name="Stieglmeier M."/>
            <person name="Klingl A."/>
            <person name="Woyke T."/>
            <person name="Ryan C.M."/>
            <person name="Banfield J.F."/>
        </authorList>
    </citation>
    <scope>NUCLEOTIDE SEQUENCE [LARGE SCALE GENOMIC DNA]</scope>
</reference>
<dbReference type="InterPro" id="IPR036977">
    <property type="entry name" value="DNA_primase_Znf_CHC2"/>
</dbReference>
<name>A0A2H0UWI4_9BACT</name>
<keyword evidence="4 12" id="KW-0548">Nucleotidyltransferase</keyword>
<organism evidence="16 17">
    <name type="scientific">bacterium (Candidatus Gribaldobacteria) CG10_big_fil_rev_8_21_14_0_10_37_46</name>
    <dbReference type="NCBI Taxonomy" id="2014276"/>
    <lineage>
        <taxon>Bacteria</taxon>
        <taxon>Candidatus Gribaldobacteria</taxon>
    </lineage>
</organism>
<keyword evidence="1 12" id="KW-0240">DNA-directed RNA polymerase</keyword>
<accession>A0A2H0UWI4</accession>
<dbReference type="GO" id="GO:0006269">
    <property type="term" value="P:DNA replication, synthesis of primer"/>
    <property type="evidence" value="ECO:0007669"/>
    <property type="project" value="UniProtKB-UniRule"/>
</dbReference>
<dbReference type="InterPro" id="IPR013264">
    <property type="entry name" value="DNAG_N"/>
</dbReference>
<evidence type="ECO:0000256" key="2">
    <source>
        <dbReference type="ARBA" id="ARBA00022515"/>
    </source>
</evidence>
<keyword evidence="9" id="KW-0460">Magnesium</keyword>
<evidence type="ECO:0000256" key="9">
    <source>
        <dbReference type="ARBA" id="ARBA00022842"/>
    </source>
</evidence>
<dbReference type="Pfam" id="PF13155">
    <property type="entry name" value="Toprim_2"/>
    <property type="match status" value="1"/>
</dbReference>
<feature type="zinc finger region" description="CHC2-type" evidence="12 14">
    <location>
        <begin position="36"/>
        <end position="60"/>
    </location>
</feature>
<dbReference type="InterPro" id="IPR030846">
    <property type="entry name" value="DnaG_bac"/>
</dbReference>
<dbReference type="PANTHER" id="PTHR30313">
    <property type="entry name" value="DNA PRIMASE"/>
    <property type="match status" value="1"/>
</dbReference>
<gene>
    <name evidence="12" type="primary">dnaG</name>
    <name evidence="16" type="ORF">COU02_00920</name>
</gene>
<comment type="subunit">
    <text evidence="12">Monomer. Interacts with DnaB.</text>
</comment>
<evidence type="ECO:0000313" key="16">
    <source>
        <dbReference type="EMBL" id="PIR91188.1"/>
    </source>
</evidence>
<sequence length="626" mass="71912">MLGSPIEEIKSKLDIVELIGSYIKLQKTGINYRALCPFHSEKKPSFFVSPSRQIFKCFGCGKFGDVFKFVMEIEGLEFGDALRVLAKRTGVELRKQDPKLKTERKRLYDIMELACRFFERQLKESKTGLEVKKYLLERGINEESIKKWRLGYAPNTWQSLSDFLVSKGYEREEVVRAGLAIKKEQDFSANQRESASTSYDRFRGRIIFPVFDLNSQVIGFGGRIFSINQRSYPCPPEALPSGDGRRAPESASTEAKYINTPNTLLYNKSWVLYGLNFAKVEVRRKDACILVEGYTDVILSHQAGFQNTVATSGTALTPFQLKILKRYSQNLITAFDMDIAGDSATRRGIDLAQKEDFQIKVITMSSGTDPADIISKDPEKWEKLIDSAKSILDFYFESTFPKFDKNSAEGKKGISDILLTVIARIPNKISQSHWLQKLSRKLKVSEESVLEELRKVLNKRGVDELRSSSRFANARVKEYGEPSIPEEAEVLKEEKTRREMLEEKILSLIITKLPAKLESLEKNYFSLFSPKSKEILIFLKKEKSKLPPDLKEFLDVLALRSEIEENLDPEREFQLCLKELESLVTKDKLQRISKEIREAEESKDEKRVKELMKEFNELVKKLNNPR</sequence>
<comment type="catalytic activity">
    <reaction evidence="12">
        <text>ssDNA + n NTP = ssDNA/pppN(pN)n-1 hybrid + (n-1) diphosphate.</text>
        <dbReference type="EC" id="2.7.7.101"/>
    </reaction>
</comment>
<keyword evidence="3 12" id="KW-0808">Transferase</keyword>
<keyword evidence="11 12" id="KW-0804">Transcription</keyword>
<keyword evidence="6 12" id="KW-0479">Metal-binding</keyword>
<evidence type="ECO:0000256" key="1">
    <source>
        <dbReference type="ARBA" id="ARBA00022478"/>
    </source>
</evidence>
<evidence type="ECO:0000256" key="8">
    <source>
        <dbReference type="ARBA" id="ARBA00022833"/>
    </source>
</evidence>
<dbReference type="GO" id="GO:0000428">
    <property type="term" value="C:DNA-directed RNA polymerase complex"/>
    <property type="evidence" value="ECO:0007669"/>
    <property type="project" value="UniProtKB-KW"/>
</dbReference>
<evidence type="ECO:0000256" key="10">
    <source>
        <dbReference type="ARBA" id="ARBA00023125"/>
    </source>
</evidence>
<evidence type="ECO:0000256" key="3">
    <source>
        <dbReference type="ARBA" id="ARBA00022679"/>
    </source>
</evidence>
<comment type="cofactor">
    <cofactor evidence="12 13 14">
        <name>Zn(2+)</name>
        <dbReference type="ChEBI" id="CHEBI:29105"/>
    </cofactor>
    <text evidence="12 13 14">Binds 1 zinc ion per monomer.</text>
</comment>
<dbReference type="GO" id="GO:0003899">
    <property type="term" value="F:DNA-directed RNA polymerase activity"/>
    <property type="evidence" value="ECO:0007669"/>
    <property type="project" value="UniProtKB-UniRule"/>
</dbReference>
<dbReference type="GO" id="GO:0008270">
    <property type="term" value="F:zinc ion binding"/>
    <property type="evidence" value="ECO:0007669"/>
    <property type="project" value="UniProtKB-UniRule"/>
</dbReference>
<comment type="caution">
    <text evidence="16">The sequence shown here is derived from an EMBL/GenBank/DDBJ whole genome shotgun (WGS) entry which is preliminary data.</text>
</comment>
<dbReference type="InterPro" id="IPR050219">
    <property type="entry name" value="DnaG_primase"/>
</dbReference>
<protein>
    <recommendedName>
        <fullName evidence="12 13">DNA primase</fullName>
        <ecNumber evidence="12">2.7.7.101</ecNumber>
    </recommendedName>
</protein>
<dbReference type="InterPro" id="IPR002694">
    <property type="entry name" value="Znf_CHC2"/>
</dbReference>
<proteinExistence type="inferred from homology"/>
<dbReference type="Proteomes" id="UP000230882">
    <property type="component" value="Unassembled WGS sequence"/>
</dbReference>
<keyword evidence="8 12" id="KW-0862">Zinc</keyword>
<dbReference type="Pfam" id="PF10410">
    <property type="entry name" value="DnaB_bind"/>
    <property type="match status" value="1"/>
</dbReference>
<evidence type="ECO:0000256" key="7">
    <source>
        <dbReference type="ARBA" id="ARBA00022771"/>
    </source>
</evidence>
<keyword evidence="7 12" id="KW-0863">Zinc-finger</keyword>
<dbReference type="Pfam" id="PF01807">
    <property type="entry name" value="Zn_ribbon_DnaG"/>
    <property type="match status" value="1"/>
</dbReference>
<keyword evidence="5 12" id="KW-0235">DNA replication</keyword>
<dbReference type="CDD" id="cd03364">
    <property type="entry name" value="TOPRIM_DnaG_primases"/>
    <property type="match status" value="1"/>
</dbReference>
<keyword evidence="2 12" id="KW-0639">Primosome</keyword>
<feature type="domain" description="Toprim" evidence="15">
    <location>
        <begin position="286"/>
        <end position="367"/>
    </location>
</feature>
<dbReference type="InterPro" id="IPR037068">
    <property type="entry name" value="DNA_primase_core_N_sf"/>
</dbReference>
<dbReference type="EC" id="2.7.7.101" evidence="12"/>
<dbReference type="PIRSF" id="PIRSF002811">
    <property type="entry name" value="DnaG"/>
    <property type="match status" value="1"/>
</dbReference>
<comment type="similarity">
    <text evidence="12 13">Belongs to the DnaG primase family.</text>
</comment>
<dbReference type="SMART" id="SM00400">
    <property type="entry name" value="ZnF_CHCC"/>
    <property type="match status" value="1"/>
</dbReference>
<evidence type="ECO:0000313" key="17">
    <source>
        <dbReference type="Proteomes" id="UP000230882"/>
    </source>
</evidence>
<dbReference type="HAMAP" id="MF_00974">
    <property type="entry name" value="DNA_primase_DnaG"/>
    <property type="match status" value="1"/>
</dbReference>
<dbReference type="InterPro" id="IPR006171">
    <property type="entry name" value="TOPRIM_dom"/>
</dbReference>
<evidence type="ECO:0000256" key="14">
    <source>
        <dbReference type="PIRSR" id="PIRSR002811-1"/>
    </source>
</evidence>
<dbReference type="SUPFAM" id="SSF56731">
    <property type="entry name" value="DNA primase core"/>
    <property type="match status" value="1"/>
</dbReference>
<evidence type="ECO:0000256" key="13">
    <source>
        <dbReference type="PIRNR" id="PIRNR002811"/>
    </source>
</evidence>
<comment type="domain">
    <text evidence="12">Contains an N-terminal zinc-binding domain, a central core domain that contains the primase activity, and a C-terminal DnaB-binding domain.</text>
</comment>
<evidence type="ECO:0000256" key="5">
    <source>
        <dbReference type="ARBA" id="ARBA00022705"/>
    </source>
</evidence>
<dbReference type="GO" id="GO:0003677">
    <property type="term" value="F:DNA binding"/>
    <property type="evidence" value="ECO:0007669"/>
    <property type="project" value="UniProtKB-KW"/>
</dbReference>
<dbReference type="FunFam" id="3.90.580.10:FF:000001">
    <property type="entry name" value="DNA primase"/>
    <property type="match status" value="1"/>
</dbReference>
<dbReference type="InterPro" id="IPR019475">
    <property type="entry name" value="DNA_primase_DnaB-bd"/>
</dbReference>
<dbReference type="Gene3D" id="3.90.580.10">
    <property type="entry name" value="Zinc finger, CHC2-type domain"/>
    <property type="match status" value="1"/>
</dbReference>
<dbReference type="GO" id="GO:0005737">
    <property type="term" value="C:cytoplasm"/>
    <property type="evidence" value="ECO:0007669"/>
    <property type="project" value="TreeGrafter"/>
</dbReference>
<dbReference type="SUPFAM" id="SSF57783">
    <property type="entry name" value="Zinc beta-ribbon"/>
    <property type="match status" value="1"/>
</dbReference>
<dbReference type="SMART" id="SM00493">
    <property type="entry name" value="TOPRIM"/>
    <property type="match status" value="1"/>
</dbReference>
<dbReference type="GO" id="GO:1990077">
    <property type="term" value="C:primosome complex"/>
    <property type="evidence" value="ECO:0007669"/>
    <property type="project" value="UniProtKB-KW"/>
</dbReference>
<dbReference type="EMBL" id="PFAU01000023">
    <property type="protein sequence ID" value="PIR91188.1"/>
    <property type="molecule type" value="Genomic_DNA"/>
</dbReference>
<evidence type="ECO:0000256" key="4">
    <source>
        <dbReference type="ARBA" id="ARBA00022695"/>
    </source>
</evidence>
<dbReference type="Gene3D" id="3.40.1360.10">
    <property type="match status" value="1"/>
</dbReference>
<comment type="function">
    <text evidence="12 13">RNA polymerase that catalyzes the synthesis of short RNA molecules used as primers for DNA polymerase during DNA replication.</text>
</comment>
<evidence type="ECO:0000256" key="12">
    <source>
        <dbReference type="HAMAP-Rule" id="MF_00974"/>
    </source>
</evidence>
<dbReference type="Pfam" id="PF08275">
    <property type="entry name" value="DNAG_N"/>
    <property type="match status" value="1"/>
</dbReference>
<dbReference type="AlphaFoldDB" id="A0A2H0UWI4"/>
<dbReference type="InterPro" id="IPR034151">
    <property type="entry name" value="TOPRIM_DnaG_bac"/>
</dbReference>
<evidence type="ECO:0000259" key="15">
    <source>
        <dbReference type="PROSITE" id="PS50880"/>
    </source>
</evidence>
<evidence type="ECO:0000256" key="6">
    <source>
        <dbReference type="ARBA" id="ARBA00022723"/>
    </source>
</evidence>
<dbReference type="Gene3D" id="3.90.980.10">
    <property type="entry name" value="DNA primase, catalytic core, N-terminal domain"/>
    <property type="match status" value="1"/>
</dbReference>
<evidence type="ECO:0000256" key="11">
    <source>
        <dbReference type="ARBA" id="ARBA00023163"/>
    </source>
</evidence>
<dbReference type="PROSITE" id="PS50880">
    <property type="entry name" value="TOPRIM"/>
    <property type="match status" value="1"/>
</dbReference>
<dbReference type="PANTHER" id="PTHR30313:SF2">
    <property type="entry name" value="DNA PRIMASE"/>
    <property type="match status" value="1"/>
</dbReference>
<keyword evidence="10 12" id="KW-0238">DNA-binding</keyword>